<evidence type="ECO:0000256" key="2">
    <source>
        <dbReference type="ARBA" id="ARBA00023239"/>
    </source>
</evidence>
<keyword evidence="4" id="KW-0028">Amino-acid biosynthesis</keyword>
<feature type="active site" description="Proton donor/acceptor" evidence="4">
    <location>
        <position position="120"/>
    </location>
</feature>
<evidence type="ECO:0000313" key="6">
    <source>
        <dbReference type="Proteomes" id="UP000037729"/>
    </source>
</evidence>
<dbReference type="SUPFAM" id="SSF51569">
    <property type="entry name" value="Aldolase"/>
    <property type="match status" value="1"/>
</dbReference>
<comment type="function">
    <text evidence="4">Involved in the third step of the chorismate pathway, which leads to the biosynthesis of aromatic amino acids. Catalyzes the cis-dehydration of 3-dehydroquinate (DHQ) and introduces the first double bond of the aromatic ring to yield 3-dehydroshikimate.</text>
</comment>
<dbReference type="EC" id="4.2.1.10" evidence="4"/>
<dbReference type="OrthoDB" id="34329at2157"/>
<feature type="binding site" evidence="4">
    <location>
        <position position="212"/>
    </location>
    <ligand>
        <name>3-dehydroquinate</name>
        <dbReference type="ChEBI" id="CHEBI:32364"/>
    </ligand>
</feature>
<dbReference type="GO" id="GO:0046279">
    <property type="term" value="P:3,4-dihydroxybenzoate biosynthetic process"/>
    <property type="evidence" value="ECO:0007669"/>
    <property type="project" value="TreeGrafter"/>
</dbReference>
<protein>
    <recommendedName>
        <fullName evidence="4">3-dehydroquinate dehydratase</fullName>
        <shortName evidence="4">3-dehydroquinase</shortName>
        <ecNumber evidence="4">4.2.1.10</ecNumber>
    </recommendedName>
    <alternativeName>
        <fullName evidence="4">Type I DHQase</fullName>
    </alternativeName>
    <alternativeName>
        <fullName evidence="4">Type I dehydroquinase</fullName>
        <shortName evidence="4">DHQ1</shortName>
    </alternativeName>
</protein>
<keyword evidence="4" id="KW-0057">Aromatic amino acid biosynthesis</keyword>
<dbReference type="PANTHER" id="PTHR43699:SF1">
    <property type="entry name" value="3-DEHYDROQUINATE DEHYDRATASE"/>
    <property type="match status" value="1"/>
</dbReference>
<dbReference type="PANTHER" id="PTHR43699">
    <property type="entry name" value="3-DEHYDROQUINATE DEHYDRATASE"/>
    <property type="match status" value="1"/>
</dbReference>
<sequence length="229" mass="23887">MDFESFTLLAATDDLGVEPAARADADGLELRMDFADEPLAQLDAYDGDLPILVTNRPTWEGGEAADTASRLDTLEAALEHDAVTAVDLELAALEGAGDHNAGRVADAARDRDATVVVSTHNFESTPDRDAIVSRLDRACNQGDVGKMASTAQSPDDVLAMLGATRELTAAGEQVATMCMGSAGRHSRAVAPVYGSRIGYAPVDPADATAPGQYDLATLRTLVGQLQSDG</sequence>
<dbReference type="InterPro" id="IPR001381">
    <property type="entry name" value="DHquinase_I"/>
</dbReference>
<keyword evidence="6" id="KW-1185">Reference proteome</keyword>
<dbReference type="GO" id="GO:0008652">
    <property type="term" value="P:amino acid biosynthetic process"/>
    <property type="evidence" value="ECO:0007669"/>
    <property type="project" value="UniProtKB-KW"/>
</dbReference>
<comment type="catalytic activity">
    <reaction evidence="1 4">
        <text>3-dehydroquinate = 3-dehydroshikimate + H2O</text>
        <dbReference type="Rhea" id="RHEA:21096"/>
        <dbReference type="ChEBI" id="CHEBI:15377"/>
        <dbReference type="ChEBI" id="CHEBI:16630"/>
        <dbReference type="ChEBI" id="CHEBI:32364"/>
        <dbReference type="EC" id="4.2.1.10"/>
    </reaction>
</comment>
<evidence type="ECO:0000256" key="1">
    <source>
        <dbReference type="ARBA" id="ARBA00001864"/>
    </source>
</evidence>
<reference evidence="5 6" key="1">
    <citation type="submission" date="2015-08" db="EMBL/GenBank/DDBJ databases">
        <title>Genomes of Isolates from Cabo Rojo, PR.</title>
        <authorList>
            <person name="Sanchez-Nieves R.L."/>
            <person name="Montalvo-Rodriguez R."/>
        </authorList>
    </citation>
    <scope>NUCLEOTIDE SEQUENCE [LARGE SCALE GENOMIC DNA]</scope>
    <source>
        <strain evidence="5 6">SL3</strain>
    </source>
</reference>
<dbReference type="Gene3D" id="3.20.20.70">
    <property type="entry name" value="Aldolase class I"/>
    <property type="match status" value="1"/>
</dbReference>
<dbReference type="GO" id="GO:0009423">
    <property type="term" value="P:chorismate biosynthetic process"/>
    <property type="evidence" value="ECO:0007669"/>
    <property type="project" value="UniProtKB-UniRule"/>
</dbReference>
<dbReference type="GO" id="GO:0003855">
    <property type="term" value="F:3-dehydroquinate dehydratase activity"/>
    <property type="evidence" value="ECO:0007669"/>
    <property type="project" value="UniProtKB-UniRule"/>
</dbReference>
<dbReference type="InterPro" id="IPR050146">
    <property type="entry name" value="Type-I_3-dehydroquinase"/>
</dbReference>
<keyword evidence="2 4" id="KW-0456">Lyase</keyword>
<feature type="binding site" evidence="4">
    <location>
        <position position="56"/>
    </location>
    <ligand>
        <name>3-dehydroquinate</name>
        <dbReference type="ChEBI" id="CHEBI:32364"/>
    </ligand>
</feature>
<evidence type="ECO:0000313" key="5">
    <source>
        <dbReference type="EMBL" id="KOX93751.1"/>
    </source>
</evidence>
<dbReference type="HAMAP" id="MF_00214">
    <property type="entry name" value="AroD"/>
    <property type="match status" value="1"/>
</dbReference>
<gene>
    <name evidence="4" type="primary">aroD</name>
    <name evidence="5" type="ORF">AMS69_07460</name>
</gene>
<comment type="caution">
    <text evidence="4">Lacks conserved residue(s) required for the propagation of feature annotation.</text>
</comment>
<organism evidence="5 6">
    <name type="scientific">Haloarcula rubripromontorii</name>
    <dbReference type="NCBI Taxonomy" id="1705562"/>
    <lineage>
        <taxon>Archaea</taxon>
        <taxon>Methanobacteriati</taxon>
        <taxon>Methanobacteriota</taxon>
        <taxon>Stenosarchaea group</taxon>
        <taxon>Halobacteria</taxon>
        <taxon>Halobacteriales</taxon>
        <taxon>Haloarculaceae</taxon>
        <taxon>Haloarcula</taxon>
    </lineage>
</organism>
<feature type="binding site" evidence="4">
    <location>
        <position position="187"/>
    </location>
    <ligand>
        <name>3-dehydroquinate</name>
        <dbReference type="ChEBI" id="CHEBI:32364"/>
    </ligand>
</feature>
<accession>A0A0M9AML4</accession>
<dbReference type="STRING" id="1705562.AMS69_07460"/>
<dbReference type="UniPathway" id="UPA00053">
    <property type="reaction ID" value="UER00086"/>
</dbReference>
<feature type="active site" description="Schiff-base intermediate with substrate" evidence="4">
    <location>
        <position position="146"/>
    </location>
</feature>
<feature type="binding site" evidence="4">
    <location>
        <position position="208"/>
    </location>
    <ligand>
        <name>3-dehydroquinate</name>
        <dbReference type="ChEBI" id="CHEBI:32364"/>
    </ligand>
</feature>
<dbReference type="CDD" id="cd00502">
    <property type="entry name" value="DHQase_I"/>
    <property type="match status" value="1"/>
</dbReference>
<dbReference type="RefSeq" id="WP_053967440.1">
    <property type="nucleotide sequence ID" value="NZ_LIUF01000002.1"/>
</dbReference>
<dbReference type="Pfam" id="PF01487">
    <property type="entry name" value="DHquinase_I"/>
    <property type="match status" value="1"/>
</dbReference>
<dbReference type="InterPro" id="IPR013785">
    <property type="entry name" value="Aldolase_TIM"/>
</dbReference>
<dbReference type="Proteomes" id="UP000037729">
    <property type="component" value="Unassembled WGS sequence"/>
</dbReference>
<evidence type="ECO:0000256" key="4">
    <source>
        <dbReference type="HAMAP-Rule" id="MF_00214"/>
    </source>
</evidence>
<comment type="similarity">
    <text evidence="4">Belongs to the type-I 3-dehydroquinase family.</text>
</comment>
<keyword evidence="3 4" id="KW-0704">Schiff base</keyword>
<evidence type="ECO:0000256" key="3">
    <source>
        <dbReference type="ARBA" id="ARBA00023270"/>
    </source>
</evidence>
<dbReference type="PATRIC" id="fig|1705562.3.peg.2560"/>
<dbReference type="GO" id="GO:0009073">
    <property type="term" value="P:aromatic amino acid family biosynthetic process"/>
    <property type="evidence" value="ECO:0007669"/>
    <property type="project" value="UniProtKB-KW"/>
</dbReference>
<comment type="subunit">
    <text evidence="4">Homodimer.</text>
</comment>
<dbReference type="AlphaFoldDB" id="A0A0M9AML4"/>
<feature type="binding site" evidence="4">
    <location>
        <begin position="29"/>
        <end position="31"/>
    </location>
    <ligand>
        <name>3-dehydroquinate</name>
        <dbReference type="ChEBI" id="CHEBI:32364"/>
    </ligand>
</feature>
<proteinExistence type="inferred from homology"/>
<dbReference type="EMBL" id="LIUF01000002">
    <property type="protein sequence ID" value="KOX93751.1"/>
    <property type="molecule type" value="Genomic_DNA"/>
</dbReference>
<comment type="caution">
    <text evidence="5">The sequence shown here is derived from an EMBL/GenBank/DDBJ whole genome shotgun (WGS) entry which is preliminary data.</text>
</comment>
<name>A0A0M9AML4_9EURY</name>
<comment type="pathway">
    <text evidence="4">Metabolic intermediate biosynthesis; chorismate biosynthesis; chorismate from D-erythrose 4-phosphate and phosphoenolpyruvate: step 3/7.</text>
</comment>